<dbReference type="InterPro" id="IPR004220">
    <property type="entry name" value="5-COMe_2-OHmuconate_Isoase"/>
</dbReference>
<dbReference type="SUPFAM" id="SSF55331">
    <property type="entry name" value="Tautomerase/MIF"/>
    <property type="match status" value="1"/>
</dbReference>
<dbReference type="GO" id="GO:0008704">
    <property type="term" value="F:5-carboxymethyl-2-hydroxymuconate delta-isomerase activity"/>
    <property type="evidence" value="ECO:0007669"/>
    <property type="project" value="InterPro"/>
</dbReference>
<name>A0A662Z1Z5_9STAP</name>
<protein>
    <submittedName>
        <fullName evidence="1">5-carboxymethyl-2-hydroxymuconate delta isomerase</fullName>
    </submittedName>
</protein>
<evidence type="ECO:0000313" key="1">
    <source>
        <dbReference type="EMBL" id="SEV91918.1"/>
    </source>
</evidence>
<keyword evidence="2" id="KW-1185">Reference proteome</keyword>
<proteinExistence type="predicted"/>
<dbReference type="RefSeq" id="WP_091474085.1">
    <property type="nucleotide sequence ID" value="NZ_FOIT01000002.1"/>
</dbReference>
<dbReference type="PANTHER" id="PTHR37950">
    <property type="entry name" value="4-HYDROXYPHENYLACETATE CATABOLISM PROTEIN"/>
    <property type="match status" value="1"/>
</dbReference>
<dbReference type="Proteomes" id="UP000243605">
    <property type="component" value="Unassembled WGS sequence"/>
</dbReference>
<reference evidence="1 2" key="1">
    <citation type="submission" date="2016-10" db="EMBL/GenBank/DDBJ databases">
        <authorList>
            <person name="Varghese N."/>
            <person name="Submissions S."/>
        </authorList>
    </citation>
    <scope>NUCLEOTIDE SEQUENCE [LARGE SCALE GENOMIC DNA]</scope>
    <source>
        <strain evidence="1 2">IBRC-M10081</strain>
    </source>
</reference>
<dbReference type="OrthoDB" id="9814215at2"/>
<gene>
    <name evidence="1" type="ORF">SAMN05192557_0767</name>
</gene>
<dbReference type="Gene3D" id="3.30.429.10">
    <property type="entry name" value="Macrophage Migration Inhibitory Factor"/>
    <property type="match status" value="1"/>
</dbReference>
<dbReference type="PANTHER" id="PTHR37950:SF1">
    <property type="entry name" value="4-HYDROXYPHENYLACETATE CATABOLISM PROTEIN"/>
    <property type="match status" value="1"/>
</dbReference>
<evidence type="ECO:0000313" key="2">
    <source>
        <dbReference type="Proteomes" id="UP000243605"/>
    </source>
</evidence>
<organism evidence="1 2">
    <name type="scientific">Aliicoccus persicus</name>
    <dbReference type="NCBI Taxonomy" id="930138"/>
    <lineage>
        <taxon>Bacteria</taxon>
        <taxon>Bacillati</taxon>
        <taxon>Bacillota</taxon>
        <taxon>Bacilli</taxon>
        <taxon>Bacillales</taxon>
        <taxon>Staphylococcaceae</taxon>
        <taxon>Aliicoccus</taxon>
    </lineage>
</organism>
<dbReference type="AlphaFoldDB" id="A0A662Z1Z5"/>
<dbReference type="CDD" id="cd00580">
    <property type="entry name" value="CHMI"/>
    <property type="match status" value="1"/>
</dbReference>
<dbReference type="InterPro" id="IPR014347">
    <property type="entry name" value="Tautomerase/MIF_sf"/>
</dbReference>
<sequence length="125" mass="14160">MPHLYIEYTDNLDIDITRLLSVSQKALLEFPDIIPVGGLRIRAVKHTDYIIADGQANDGFVHLILKLGAGRTDQVKDEITQHLFDAVSNALDEIFDSQSIALSLELHEFTHPTLKRNNIHARFKK</sequence>
<accession>A0A662Z1Z5</accession>
<dbReference type="Pfam" id="PF02962">
    <property type="entry name" value="CHMI"/>
    <property type="match status" value="1"/>
</dbReference>
<dbReference type="EMBL" id="FOIT01000002">
    <property type="protein sequence ID" value="SEV91918.1"/>
    <property type="molecule type" value="Genomic_DNA"/>
</dbReference>
<keyword evidence="1" id="KW-0413">Isomerase</keyword>